<proteinExistence type="predicted"/>
<sequence length="160" mass="16936">FSTEIHPPLGLMDFALDRQAHATGENVQGDSLVNSMSTLPVTQPTVISDEEEFEDMDSEAGDTTDDEILTSGMPGLPPTTVAPDATLTPARVLATLHPFPPVFPSPSPSNILAVGKTTYPWDCPRLGFFRGANFGSKRTIIGDADGKLPSPFSNLTPAAP</sequence>
<organism evidence="1 2">
    <name type="scientific">Acaulospora colombiana</name>
    <dbReference type="NCBI Taxonomy" id="27376"/>
    <lineage>
        <taxon>Eukaryota</taxon>
        <taxon>Fungi</taxon>
        <taxon>Fungi incertae sedis</taxon>
        <taxon>Mucoromycota</taxon>
        <taxon>Glomeromycotina</taxon>
        <taxon>Glomeromycetes</taxon>
        <taxon>Diversisporales</taxon>
        <taxon>Acaulosporaceae</taxon>
        <taxon>Acaulospora</taxon>
    </lineage>
</organism>
<evidence type="ECO:0000313" key="1">
    <source>
        <dbReference type="EMBL" id="CAG8776282.1"/>
    </source>
</evidence>
<protein>
    <submittedName>
        <fullName evidence="1">11469_t:CDS:1</fullName>
    </submittedName>
</protein>
<comment type="caution">
    <text evidence="1">The sequence shown here is derived from an EMBL/GenBank/DDBJ whole genome shotgun (WGS) entry which is preliminary data.</text>
</comment>
<dbReference type="EMBL" id="CAJVPT010068304">
    <property type="protein sequence ID" value="CAG8776282.1"/>
    <property type="molecule type" value="Genomic_DNA"/>
</dbReference>
<gene>
    <name evidence="1" type="ORF">ACOLOM_LOCUS14104</name>
</gene>
<reference evidence="1" key="1">
    <citation type="submission" date="2021-06" db="EMBL/GenBank/DDBJ databases">
        <authorList>
            <person name="Kallberg Y."/>
            <person name="Tangrot J."/>
            <person name="Rosling A."/>
        </authorList>
    </citation>
    <scope>NUCLEOTIDE SEQUENCE</scope>
    <source>
        <strain evidence="1">CL356</strain>
    </source>
</reference>
<feature type="non-terminal residue" evidence="1">
    <location>
        <position position="1"/>
    </location>
</feature>
<accession>A0ACA9R423</accession>
<name>A0ACA9R423_9GLOM</name>
<feature type="non-terminal residue" evidence="1">
    <location>
        <position position="160"/>
    </location>
</feature>
<evidence type="ECO:0000313" key="2">
    <source>
        <dbReference type="Proteomes" id="UP000789525"/>
    </source>
</evidence>
<keyword evidence="2" id="KW-1185">Reference proteome</keyword>
<dbReference type="Proteomes" id="UP000789525">
    <property type="component" value="Unassembled WGS sequence"/>
</dbReference>